<comment type="caution">
    <text evidence="3">The sequence shown here is derived from an EMBL/GenBank/DDBJ whole genome shotgun (WGS) entry which is preliminary data.</text>
</comment>
<protein>
    <submittedName>
        <fullName evidence="3">Coiled-coil domain-containing protein 34</fullName>
    </submittedName>
</protein>
<evidence type="ECO:0000259" key="2">
    <source>
        <dbReference type="Pfam" id="PF13904"/>
    </source>
</evidence>
<keyword evidence="4" id="KW-1185">Reference proteome</keyword>
<evidence type="ECO:0000313" key="4">
    <source>
        <dbReference type="Proteomes" id="UP000225706"/>
    </source>
</evidence>
<organism evidence="3 4">
    <name type="scientific">Stylophora pistillata</name>
    <name type="common">Smooth cauliflower coral</name>
    <dbReference type="NCBI Taxonomy" id="50429"/>
    <lineage>
        <taxon>Eukaryota</taxon>
        <taxon>Metazoa</taxon>
        <taxon>Cnidaria</taxon>
        <taxon>Anthozoa</taxon>
        <taxon>Hexacorallia</taxon>
        <taxon>Scleractinia</taxon>
        <taxon>Astrocoeniina</taxon>
        <taxon>Pocilloporidae</taxon>
        <taxon>Stylophora</taxon>
    </lineage>
</organism>
<name>A0A2B4SHP4_STYPI</name>
<dbReference type="InterPro" id="IPR045323">
    <property type="entry name" value="CCDC34"/>
</dbReference>
<gene>
    <name evidence="3" type="primary">Ccdc34</name>
    <name evidence="3" type="ORF">AWC38_SpisGene7214</name>
</gene>
<feature type="domain" description="Coiled-coil" evidence="2">
    <location>
        <begin position="121"/>
        <end position="300"/>
    </location>
</feature>
<dbReference type="InterPro" id="IPR025259">
    <property type="entry name" value="CCDC34/181"/>
</dbReference>
<evidence type="ECO:0000313" key="3">
    <source>
        <dbReference type="EMBL" id="PFX28057.1"/>
    </source>
</evidence>
<proteinExistence type="predicted"/>
<dbReference type="PANTHER" id="PTHR23247">
    <property type="entry name" value="NY-REN-41 ANTIGEN L15 -RELATED"/>
    <property type="match status" value="1"/>
</dbReference>
<feature type="region of interest" description="Disordered" evidence="1">
    <location>
        <begin position="300"/>
        <end position="340"/>
    </location>
</feature>
<accession>A0A2B4SHP4</accession>
<dbReference type="PANTHER" id="PTHR23247:SF2">
    <property type="entry name" value="COILED-COIL DOMAIN-CONTAINING PROTEIN 34"/>
    <property type="match status" value="1"/>
</dbReference>
<dbReference type="STRING" id="50429.A0A2B4SHP4"/>
<feature type="compositionally biased region" description="Basic and acidic residues" evidence="1">
    <location>
        <begin position="45"/>
        <end position="56"/>
    </location>
</feature>
<dbReference type="EMBL" id="LSMT01000090">
    <property type="protein sequence ID" value="PFX28057.1"/>
    <property type="molecule type" value="Genomic_DNA"/>
</dbReference>
<feature type="compositionally biased region" description="Low complexity" evidence="1">
    <location>
        <begin position="81"/>
        <end position="113"/>
    </location>
</feature>
<dbReference type="Pfam" id="PF13904">
    <property type="entry name" value="CCDC34"/>
    <property type="match status" value="1"/>
</dbReference>
<feature type="region of interest" description="Disordered" evidence="1">
    <location>
        <begin position="135"/>
        <end position="161"/>
    </location>
</feature>
<reference evidence="4" key="1">
    <citation type="journal article" date="2017" name="bioRxiv">
        <title>Comparative analysis of the genomes of Stylophora pistillata and Acropora digitifera provides evidence for extensive differences between species of corals.</title>
        <authorList>
            <person name="Voolstra C.R."/>
            <person name="Li Y."/>
            <person name="Liew Y.J."/>
            <person name="Baumgarten S."/>
            <person name="Zoccola D."/>
            <person name="Flot J.-F."/>
            <person name="Tambutte S."/>
            <person name="Allemand D."/>
            <person name="Aranda M."/>
        </authorList>
    </citation>
    <scope>NUCLEOTIDE SEQUENCE [LARGE SCALE GENOMIC DNA]</scope>
</reference>
<sequence>MHEGQEGDTFSDDSLGESTRSLLSPVYGNSGRFEEPELSEGSLSDDDKTDHKKDYSFEFGGTTSTPKSKTKVSRSYTPPTSSSFSGLKKSASKSSRSASRSNAKVSKTSSSKTVENKGDCLSPWETWLIKKAAEDREKTKAKSLEKKKTHEEKEKQEREREELLRVASEKYVEWLEIKNKSITEERRIKHREERLEQEKKENMNRITQEKAAIKFNNWLQEKKTKQYEKKLKEEEDARMKKDQEVTRKMNNEEAYSKWIAAAKEKAKPVHNSFGYTGGMLTGYYEWGSYPAPSYCNPIPWVPPKIKRDSNRRKGKVEMLPASPPLLFRDIDNRPARQKKK</sequence>
<dbReference type="Proteomes" id="UP000225706">
    <property type="component" value="Unassembled WGS sequence"/>
</dbReference>
<dbReference type="OrthoDB" id="5981665at2759"/>
<feature type="region of interest" description="Disordered" evidence="1">
    <location>
        <begin position="1"/>
        <end position="118"/>
    </location>
</feature>
<evidence type="ECO:0000256" key="1">
    <source>
        <dbReference type="SAM" id="MobiDB-lite"/>
    </source>
</evidence>
<dbReference type="AlphaFoldDB" id="A0A2B4SHP4"/>